<sequence>MKFEWKGVMPAVTTKFNSDDTLDLNTFRTNIEAQIEAGVHGIVLGGSLGEASTLGAEEKRILIKETVQIVDDKIPVIMTIAEQATKVALQAVKDAGESGADGLMVLPPMRYKSTDHETVEFFKEIAGSTELPIMIYNNPVDYKIEVTVDMFKELLELKNITAVKESTRDIINIGRLRNEFGSDLSILTGVDPLALESLLIGADGWVAGLVCAFPAETVAIYELAKAGYAKEATEIYRWFLPLLELDISPQLVQNIKLAEVATGIGTENVRKPRLPLQGAERERVLKVIQDGLKTRPQLPDYKNLKPLNTTLA</sequence>
<evidence type="ECO:0000313" key="4">
    <source>
        <dbReference type="Proteomes" id="UP000185728"/>
    </source>
</evidence>
<dbReference type="Proteomes" id="UP000185728">
    <property type="component" value="Unassembled WGS sequence"/>
</dbReference>
<dbReference type="Pfam" id="PF00701">
    <property type="entry name" value="DHDPS"/>
    <property type="match status" value="1"/>
</dbReference>
<evidence type="ECO:0000313" key="3">
    <source>
        <dbReference type="EMBL" id="SIS55649.1"/>
    </source>
</evidence>
<dbReference type="PRINTS" id="PR00146">
    <property type="entry name" value="DHPICSNTHASE"/>
</dbReference>
<dbReference type="SMART" id="SM01130">
    <property type="entry name" value="DHDPS"/>
    <property type="match status" value="1"/>
</dbReference>
<dbReference type="PANTHER" id="PTHR42849">
    <property type="entry name" value="N-ACETYLNEURAMINATE LYASE"/>
    <property type="match status" value="1"/>
</dbReference>
<evidence type="ECO:0000256" key="2">
    <source>
        <dbReference type="PIRNR" id="PIRNR001365"/>
    </source>
</evidence>
<dbReference type="PIRSF" id="PIRSF001365">
    <property type="entry name" value="DHDPS"/>
    <property type="match status" value="1"/>
</dbReference>
<organism evidence="3 4">
    <name type="scientific">Zobellia uliginosa</name>
    <dbReference type="NCBI Taxonomy" id="143224"/>
    <lineage>
        <taxon>Bacteria</taxon>
        <taxon>Pseudomonadati</taxon>
        <taxon>Bacteroidota</taxon>
        <taxon>Flavobacteriia</taxon>
        <taxon>Flavobacteriales</taxon>
        <taxon>Flavobacteriaceae</taxon>
        <taxon>Zobellia</taxon>
    </lineage>
</organism>
<dbReference type="Gene3D" id="3.20.20.70">
    <property type="entry name" value="Aldolase class I"/>
    <property type="match status" value="1"/>
</dbReference>
<reference evidence="3 4" key="1">
    <citation type="submission" date="2017-01" db="EMBL/GenBank/DDBJ databases">
        <authorList>
            <person name="Varghese N."/>
            <person name="Submissions S."/>
        </authorList>
    </citation>
    <scope>NUCLEOTIDE SEQUENCE [LARGE SCALE GENOMIC DNA]</scope>
    <source>
        <strain evidence="3 4">DSM 2061</strain>
    </source>
</reference>
<comment type="similarity">
    <text evidence="2">Belongs to the DapA family.</text>
</comment>
<keyword evidence="4" id="KW-1185">Reference proteome</keyword>
<gene>
    <name evidence="3" type="ORF">SAMN05421766_102715</name>
</gene>
<name>A0ABY1KP45_9FLAO</name>
<dbReference type="InterPro" id="IPR002220">
    <property type="entry name" value="DapA-like"/>
</dbReference>
<comment type="caution">
    <text evidence="3">The sequence shown here is derived from an EMBL/GenBank/DDBJ whole genome shotgun (WGS) entry which is preliminary data.</text>
</comment>
<dbReference type="EMBL" id="FTOB01000002">
    <property type="protein sequence ID" value="SIS55649.1"/>
    <property type="molecule type" value="Genomic_DNA"/>
</dbReference>
<dbReference type="PANTHER" id="PTHR42849:SF1">
    <property type="entry name" value="N-ACETYLNEURAMINATE LYASE"/>
    <property type="match status" value="1"/>
</dbReference>
<dbReference type="RefSeq" id="WP_076454542.1">
    <property type="nucleotide sequence ID" value="NZ_FTOB01000002.1"/>
</dbReference>
<dbReference type="CDD" id="cd00408">
    <property type="entry name" value="DHDPS-like"/>
    <property type="match status" value="1"/>
</dbReference>
<accession>A0ABY1KP45</accession>
<keyword evidence="1 2" id="KW-0456">Lyase</keyword>
<dbReference type="SUPFAM" id="SSF51569">
    <property type="entry name" value="Aldolase"/>
    <property type="match status" value="1"/>
</dbReference>
<protein>
    <submittedName>
        <fullName evidence="3">4-hydroxy-tetrahydrodipicolinate synthase</fullName>
    </submittedName>
</protein>
<proteinExistence type="inferred from homology"/>
<dbReference type="InterPro" id="IPR013785">
    <property type="entry name" value="Aldolase_TIM"/>
</dbReference>
<evidence type="ECO:0000256" key="1">
    <source>
        <dbReference type="ARBA" id="ARBA00023239"/>
    </source>
</evidence>